<dbReference type="GO" id="GO:0004497">
    <property type="term" value="F:monooxygenase activity"/>
    <property type="evidence" value="ECO:0007669"/>
    <property type="project" value="UniProtKB-KW"/>
</dbReference>
<dbReference type="InterPro" id="IPR036396">
    <property type="entry name" value="Cyt_P450_sf"/>
</dbReference>
<keyword evidence="3" id="KW-0560">Oxidoreductase</keyword>
<keyword evidence="9" id="KW-1185">Reference proteome</keyword>
<dbReference type="GO" id="GO:0005506">
    <property type="term" value="F:iron ion binding"/>
    <property type="evidence" value="ECO:0007669"/>
    <property type="project" value="InterPro"/>
</dbReference>
<evidence type="ECO:0000256" key="2">
    <source>
        <dbReference type="ARBA" id="ARBA00022723"/>
    </source>
</evidence>
<keyword evidence="6" id="KW-0349">Heme</keyword>
<dbReference type="Pfam" id="PF00067">
    <property type="entry name" value="p450"/>
    <property type="match status" value="1"/>
</dbReference>
<keyword evidence="5" id="KW-0503">Monooxygenase</keyword>
<accession>A0A423WT64</accession>
<evidence type="ECO:0000313" key="9">
    <source>
        <dbReference type="Proteomes" id="UP000283895"/>
    </source>
</evidence>
<dbReference type="EMBL" id="LKEA01000010">
    <property type="protein sequence ID" value="ROW06507.1"/>
    <property type="molecule type" value="Genomic_DNA"/>
</dbReference>
<evidence type="ECO:0000256" key="1">
    <source>
        <dbReference type="ARBA" id="ARBA00010617"/>
    </source>
</evidence>
<keyword evidence="7" id="KW-0732">Signal</keyword>
<gene>
    <name evidence="8" type="ORF">VMCG_04259</name>
</gene>
<keyword evidence="4 6" id="KW-0408">Iron</keyword>
<dbReference type="InterPro" id="IPR050364">
    <property type="entry name" value="Cytochrome_P450_fung"/>
</dbReference>
<dbReference type="InterPro" id="IPR002401">
    <property type="entry name" value="Cyt_P450_E_grp-I"/>
</dbReference>
<evidence type="ECO:0000256" key="3">
    <source>
        <dbReference type="ARBA" id="ARBA00023002"/>
    </source>
</evidence>
<dbReference type="InterPro" id="IPR001128">
    <property type="entry name" value="Cyt_P450"/>
</dbReference>
<evidence type="ECO:0000313" key="8">
    <source>
        <dbReference type="EMBL" id="ROW06507.1"/>
    </source>
</evidence>
<dbReference type="OrthoDB" id="1055148at2759"/>
<dbReference type="SUPFAM" id="SSF48264">
    <property type="entry name" value="Cytochrome P450"/>
    <property type="match status" value="1"/>
</dbReference>
<dbReference type="AlphaFoldDB" id="A0A423WT64"/>
<organism evidence="8 9">
    <name type="scientific">Cytospora schulzeri</name>
    <dbReference type="NCBI Taxonomy" id="448051"/>
    <lineage>
        <taxon>Eukaryota</taxon>
        <taxon>Fungi</taxon>
        <taxon>Dikarya</taxon>
        <taxon>Ascomycota</taxon>
        <taxon>Pezizomycotina</taxon>
        <taxon>Sordariomycetes</taxon>
        <taxon>Sordariomycetidae</taxon>
        <taxon>Diaporthales</taxon>
        <taxon>Cytosporaceae</taxon>
        <taxon>Cytospora</taxon>
    </lineage>
</organism>
<comment type="caution">
    <text evidence="8">The sequence shown here is derived from an EMBL/GenBank/DDBJ whole genome shotgun (WGS) entry which is preliminary data.</text>
</comment>
<proteinExistence type="inferred from homology"/>
<feature type="signal peptide" evidence="7">
    <location>
        <begin position="1"/>
        <end position="24"/>
    </location>
</feature>
<feature type="binding site" description="axial binding residue" evidence="6">
    <location>
        <position position="441"/>
    </location>
    <ligand>
        <name>heme</name>
        <dbReference type="ChEBI" id="CHEBI:30413"/>
    </ligand>
    <ligandPart>
        <name>Fe</name>
        <dbReference type="ChEBI" id="CHEBI:18248"/>
    </ligandPart>
</feature>
<evidence type="ECO:0000256" key="7">
    <source>
        <dbReference type="SAM" id="SignalP"/>
    </source>
</evidence>
<reference evidence="8 9" key="1">
    <citation type="submission" date="2015-09" db="EMBL/GenBank/DDBJ databases">
        <title>Host preference determinants of Valsa canker pathogens revealed by comparative genomics.</title>
        <authorList>
            <person name="Yin Z."/>
            <person name="Huang L."/>
        </authorList>
    </citation>
    <scope>NUCLEOTIDE SEQUENCE [LARGE SCALE GENOMIC DNA]</scope>
    <source>
        <strain evidence="8 9">03-1</strain>
    </source>
</reference>
<dbReference type="Proteomes" id="UP000283895">
    <property type="component" value="Unassembled WGS sequence"/>
</dbReference>
<dbReference type="GO" id="GO:0020037">
    <property type="term" value="F:heme binding"/>
    <property type="evidence" value="ECO:0007669"/>
    <property type="project" value="InterPro"/>
</dbReference>
<feature type="chain" id="PRO_5019238547" description="Cytochrome P450" evidence="7">
    <location>
        <begin position="25"/>
        <end position="543"/>
    </location>
</feature>
<dbReference type="CDD" id="cd11065">
    <property type="entry name" value="CYP64-like"/>
    <property type="match status" value="1"/>
</dbReference>
<evidence type="ECO:0000256" key="6">
    <source>
        <dbReference type="PIRSR" id="PIRSR602401-1"/>
    </source>
</evidence>
<protein>
    <recommendedName>
        <fullName evidence="10">Cytochrome P450</fullName>
    </recommendedName>
</protein>
<evidence type="ECO:0008006" key="10">
    <source>
        <dbReference type="Google" id="ProtNLM"/>
    </source>
</evidence>
<dbReference type="STRING" id="356882.A0A423WT64"/>
<dbReference type="Gene3D" id="1.10.630.10">
    <property type="entry name" value="Cytochrome P450"/>
    <property type="match status" value="1"/>
</dbReference>
<dbReference type="GO" id="GO:0016705">
    <property type="term" value="F:oxidoreductase activity, acting on paired donors, with incorporation or reduction of molecular oxygen"/>
    <property type="evidence" value="ECO:0007669"/>
    <property type="project" value="InterPro"/>
</dbReference>
<dbReference type="PRINTS" id="PR00385">
    <property type="entry name" value="P450"/>
</dbReference>
<dbReference type="PRINTS" id="PR00463">
    <property type="entry name" value="EP450I"/>
</dbReference>
<name>A0A423WT64_9PEZI</name>
<comment type="similarity">
    <text evidence="1">Belongs to the cytochrome P450 family.</text>
</comment>
<keyword evidence="2 6" id="KW-0479">Metal-binding</keyword>
<sequence length="543" mass="61602">MAYLYLLPLAIVAVVLFKLRNVGHRPKDYPPGPPTLPLIGNLHQIPSKDPHHQYKKWAEEYGANESPVYSLILGTTVLVVLSSDQAIKDLLDKRSSIYSSRADLYLANIASGYLRVVLMQYGEQWRMVRKLMHSILNVNAAKGYVPYQDLENKQMLCDMLEQPQQFIAHIGRFTNSLTTQMVFGFRTTSIHDEKLKQLYRGVEKWSEVIGSSAAAVLNVYPILRRLPDFMLPMRRYAQELHRKEKELYVGHWMDSKRRVLQGTSKPCFCVGVVEGQKAYGFSDDLAGYISGSLLEAGSDTTAATLVGFVQAMLIYPSAQKQAQDEIDRVCGDRLPTMEDWDDLPYIRASVKESLRWMPTVIVGIPHAVIQDDWYMGYKIPKGAGVMWNVWAINMDSKRFSNPRAFDPSRYLGDNQTSAEAAMNGDASKRDHFVFGAGRRLCQGMHIADRSIFLTIARLLWAFNLERAVDAQGKELVPDADDLSQGSLVHPRPFPARITPRSQHHAEVVRKEWENCQVLLDDEKQWKEVPKGMVFHSQVAEVKA</sequence>
<dbReference type="PANTHER" id="PTHR46300:SF2">
    <property type="entry name" value="CYTOCHROME P450 MONOOXYGENASE ALNH-RELATED"/>
    <property type="match status" value="1"/>
</dbReference>
<evidence type="ECO:0000256" key="5">
    <source>
        <dbReference type="ARBA" id="ARBA00023033"/>
    </source>
</evidence>
<dbReference type="PANTHER" id="PTHR46300">
    <property type="entry name" value="P450, PUTATIVE (EUROFUNG)-RELATED-RELATED"/>
    <property type="match status" value="1"/>
</dbReference>
<evidence type="ECO:0000256" key="4">
    <source>
        <dbReference type="ARBA" id="ARBA00023004"/>
    </source>
</evidence>
<comment type="cofactor">
    <cofactor evidence="6">
        <name>heme</name>
        <dbReference type="ChEBI" id="CHEBI:30413"/>
    </cofactor>
</comment>